<gene>
    <name evidence="6" type="ORF">PFISCL1PPCAC_14584</name>
</gene>
<dbReference type="Proteomes" id="UP001432322">
    <property type="component" value="Unassembled WGS sequence"/>
</dbReference>
<dbReference type="InterPro" id="IPR051068">
    <property type="entry name" value="MFS_Domain-Containing_Protein"/>
</dbReference>
<feature type="non-terminal residue" evidence="6">
    <location>
        <position position="97"/>
    </location>
</feature>
<evidence type="ECO:0000256" key="1">
    <source>
        <dbReference type="ARBA" id="ARBA00004141"/>
    </source>
</evidence>
<feature type="transmembrane region" description="Helical" evidence="5">
    <location>
        <begin position="67"/>
        <end position="90"/>
    </location>
</feature>
<organism evidence="6 7">
    <name type="scientific">Pristionchus fissidentatus</name>
    <dbReference type="NCBI Taxonomy" id="1538716"/>
    <lineage>
        <taxon>Eukaryota</taxon>
        <taxon>Metazoa</taxon>
        <taxon>Ecdysozoa</taxon>
        <taxon>Nematoda</taxon>
        <taxon>Chromadorea</taxon>
        <taxon>Rhabditida</taxon>
        <taxon>Rhabditina</taxon>
        <taxon>Diplogasteromorpha</taxon>
        <taxon>Diplogasteroidea</taxon>
        <taxon>Neodiplogasteridae</taxon>
        <taxon>Pristionchus</taxon>
    </lineage>
</organism>
<dbReference type="AlphaFoldDB" id="A0AAV5VUC6"/>
<sequence>MKCFGSKTDDALIQNEKSEGKRFTWAEWKKPIIVIILSFLFNVEATMLGMGEWPYMSAIDHETTSSFFGLSTALSKAGHAIFAFVFAIWAHKISGIR</sequence>
<evidence type="ECO:0000256" key="5">
    <source>
        <dbReference type="SAM" id="Phobius"/>
    </source>
</evidence>
<evidence type="ECO:0000256" key="3">
    <source>
        <dbReference type="ARBA" id="ARBA00022989"/>
    </source>
</evidence>
<name>A0AAV5VUC6_9BILA</name>
<keyword evidence="4 5" id="KW-0472">Membrane</keyword>
<keyword evidence="3 5" id="KW-1133">Transmembrane helix</keyword>
<accession>A0AAV5VUC6</accession>
<comment type="subcellular location">
    <subcellularLocation>
        <location evidence="1">Membrane</location>
        <topology evidence="1">Multi-pass membrane protein</topology>
    </subcellularLocation>
</comment>
<dbReference type="PANTHER" id="PTHR23510:SF25">
    <property type="entry name" value="MFS DOMAIN-CONTAINING PROTEIN"/>
    <property type="match status" value="1"/>
</dbReference>
<protein>
    <recommendedName>
        <fullName evidence="8">Membrane transporter</fullName>
    </recommendedName>
</protein>
<dbReference type="EMBL" id="BTSY01000004">
    <property type="protein sequence ID" value="GMT23287.1"/>
    <property type="molecule type" value="Genomic_DNA"/>
</dbReference>
<keyword evidence="7" id="KW-1185">Reference proteome</keyword>
<evidence type="ECO:0000313" key="7">
    <source>
        <dbReference type="Proteomes" id="UP001432322"/>
    </source>
</evidence>
<proteinExistence type="predicted"/>
<evidence type="ECO:0000313" key="6">
    <source>
        <dbReference type="EMBL" id="GMT23287.1"/>
    </source>
</evidence>
<reference evidence="6" key="1">
    <citation type="submission" date="2023-10" db="EMBL/GenBank/DDBJ databases">
        <title>Genome assembly of Pristionchus species.</title>
        <authorList>
            <person name="Yoshida K."/>
            <person name="Sommer R.J."/>
        </authorList>
    </citation>
    <scope>NUCLEOTIDE SEQUENCE</scope>
    <source>
        <strain evidence="6">RS5133</strain>
    </source>
</reference>
<dbReference type="PANTHER" id="PTHR23510">
    <property type="entry name" value="INNER MEMBRANE TRANSPORT PROTEIN YAJR"/>
    <property type="match status" value="1"/>
</dbReference>
<dbReference type="GO" id="GO:0005765">
    <property type="term" value="C:lysosomal membrane"/>
    <property type="evidence" value="ECO:0007669"/>
    <property type="project" value="TreeGrafter"/>
</dbReference>
<evidence type="ECO:0008006" key="8">
    <source>
        <dbReference type="Google" id="ProtNLM"/>
    </source>
</evidence>
<evidence type="ECO:0000256" key="4">
    <source>
        <dbReference type="ARBA" id="ARBA00023136"/>
    </source>
</evidence>
<keyword evidence="2 5" id="KW-0812">Transmembrane</keyword>
<comment type="caution">
    <text evidence="6">The sequence shown here is derived from an EMBL/GenBank/DDBJ whole genome shotgun (WGS) entry which is preliminary data.</text>
</comment>
<evidence type="ECO:0000256" key="2">
    <source>
        <dbReference type="ARBA" id="ARBA00022692"/>
    </source>
</evidence>
<feature type="transmembrane region" description="Helical" evidence="5">
    <location>
        <begin position="32"/>
        <end position="55"/>
    </location>
</feature>